<dbReference type="PANTHER" id="PTHR13063:SF10">
    <property type="entry name" value="NITRIC OXIDE SYNTHASE-INTERACTING PROTEIN"/>
    <property type="match status" value="1"/>
</dbReference>
<dbReference type="EC" id="2.3.2.27" evidence="5"/>
<evidence type="ECO:0000256" key="5">
    <source>
        <dbReference type="ARBA" id="ARBA00012483"/>
    </source>
</evidence>
<dbReference type="CDD" id="cd16662">
    <property type="entry name" value="RING-Ubox2_NOSIP"/>
    <property type="match status" value="1"/>
</dbReference>
<dbReference type="PANTHER" id="PTHR13063">
    <property type="entry name" value="ENOS INTERACTING PROTEIN"/>
    <property type="match status" value="1"/>
</dbReference>
<dbReference type="AlphaFoldDB" id="A0ABD0JQ51"/>
<keyword evidence="9" id="KW-0808">Transferase</keyword>
<feature type="region of interest" description="Disordered" evidence="15">
    <location>
        <begin position="105"/>
        <end position="145"/>
    </location>
</feature>
<dbReference type="Pfam" id="PF15906">
    <property type="entry name" value="zf-NOSIP"/>
    <property type="match status" value="1"/>
</dbReference>
<keyword evidence="7" id="KW-0217">Developmental protein</keyword>
<evidence type="ECO:0000259" key="16">
    <source>
        <dbReference type="Pfam" id="PF15906"/>
    </source>
</evidence>
<evidence type="ECO:0000256" key="1">
    <source>
        <dbReference type="ARBA" id="ARBA00000900"/>
    </source>
</evidence>
<evidence type="ECO:0000256" key="6">
    <source>
        <dbReference type="ARBA" id="ARBA00016935"/>
    </source>
</evidence>
<dbReference type="Proteomes" id="UP001519460">
    <property type="component" value="Unassembled WGS sequence"/>
</dbReference>
<name>A0ABD0JQ51_9CAEN</name>
<evidence type="ECO:0000256" key="9">
    <source>
        <dbReference type="ARBA" id="ARBA00022679"/>
    </source>
</evidence>
<evidence type="ECO:0000313" key="17">
    <source>
        <dbReference type="EMBL" id="KAK7477170.1"/>
    </source>
</evidence>
<evidence type="ECO:0000256" key="13">
    <source>
        <dbReference type="ARBA" id="ARBA00032934"/>
    </source>
</evidence>
<proteinExistence type="inferred from homology"/>
<dbReference type="GO" id="GO:0005737">
    <property type="term" value="C:cytoplasm"/>
    <property type="evidence" value="ECO:0007669"/>
    <property type="project" value="UniProtKB-SubCell"/>
</dbReference>
<evidence type="ECO:0000256" key="14">
    <source>
        <dbReference type="PIRNR" id="PIRNR023577"/>
    </source>
</evidence>
<dbReference type="EMBL" id="JACVVK020000356">
    <property type="protein sequence ID" value="KAK7477170.1"/>
    <property type="molecule type" value="Genomic_DNA"/>
</dbReference>
<comment type="similarity">
    <text evidence="4 14">Belongs to the NOSIP family.</text>
</comment>
<dbReference type="InterPro" id="IPR013083">
    <property type="entry name" value="Znf_RING/FYVE/PHD"/>
</dbReference>
<accession>A0ABD0JQ51</accession>
<dbReference type="Gene3D" id="3.30.40.10">
    <property type="entry name" value="Zinc/RING finger domain, C3HC4 (zinc finger)"/>
    <property type="match status" value="2"/>
</dbReference>
<dbReference type="InterPro" id="IPR031790">
    <property type="entry name" value="Znf-NOSIP"/>
</dbReference>
<evidence type="ECO:0000256" key="11">
    <source>
        <dbReference type="ARBA" id="ARBA00023242"/>
    </source>
</evidence>
<evidence type="ECO:0000256" key="4">
    <source>
        <dbReference type="ARBA" id="ARBA00008126"/>
    </source>
</evidence>
<comment type="subcellular location">
    <subcellularLocation>
        <location evidence="3">Cytoplasm</location>
    </subcellularLocation>
    <subcellularLocation>
        <location evidence="2 14">Nucleus</location>
    </subcellularLocation>
</comment>
<keyword evidence="18" id="KW-1185">Reference proteome</keyword>
<dbReference type="SUPFAM" id="SSF57850">
    <property type="entry name" value="RING/U-box"/>
    <property type="match status" value="2"/>
</dbReference>
<dbReference type="FunFam" id="3.30.40.10:FF:000251">
    <property type="entry name" value="Nitric oxide synthase-interacting protein"/>
    <property type="match status" value="1"/>
</dbReference>
<sequence>MTRHARNCTAGTVYTYHERKKDTAASGYGSQKLRFGKDSVKDFDCCCLTLQPCKNPVVTPQGYLYDKEAILEYILHQKKEIARKIKEFEKQKNKVEAEMKELAKAEQESQTSKFVQQETNPISSKHAADKSAEASAAGPSVSNMNGTRSKALPSFWIPSLTPAAAPTKVEKPDEKVRCPMSGQVLKLKDLIDVRFTPINDRDNKTSLIKKSARYVCAVTNDVLGNSVPCAVLKTSGSVVTMECVEKIIKKDMVDPISGKKLTEKDIIPLQRGATGFTGTGVNLQASKAGPSLQC</sequence>
<evidence type="ECO:0000313" key="18">
    <source>
        <dbReference type="Proteomes" id="UP001519460"/>
    </source>
</evidence>
<dbReference type="GO" id="GO:0005634">
    <property type="term" value="C:nucleus"/>
    <property type="evidence" value="ECO:0007669"/>
    <property type="project" value="UniProtKB-SubCell"/>
</dbReference>
<feature type="compositionally biased region" description="Polar residues" evidence="15">
    <location>
        <begin position="108"/>
        <end position="122"/>
    </location>
</feature>
<dbReference type="GO" id="GO:0061630">
    <property type="term" value="F:ubiquitin protein ligase activity"/>
    <property type="evidence" value="ECO:0007669"/>
    <property type="project" value="UniProtKB-EC"/>
</dbReference>
<feature type="domain" description="Nitric oxide synthase-interacting protein zinc-finger" evidence="16">
    <location>
        <begin position="4"/>
        <end position="78"/>
    </location>
</feature>
<evidence type="ECO:0000256" key="2">
    <source>
        <dbReference type="ARBA" id="ARBA00004123"/>
    </source>
</evidence>
<keyword evidence="10" id="KW-0833">Ubl conjugation pathway</keyword>
<dbReference type="Pfam" id="PF04641">
    <property type="entry name" value="Rtf2"/>
    <property type="match status" value="1"/>
</dbReference>
<evidence type="ECO:0000256" key="8">
    <source>
        <dbReference type="ARBA" id="ARBA00022490"/>
    </source>
</evidence>
<evidence type="ECO:0000256" key="7">
    <source>
        <dbReference type="ARBA" id="ARBA00022473"/>
    </source>
</evidence>
<dbReference type="CDD" id="cd16661">
    <property type="entry name" value="RING-Ubox1_NOSIP"/>
    <property type="match status" value="1"/>
</dbReference>
<comment type="catalytic activity">
    <reaction evidence="1">
        <text>S-ubiquitinyl-[E2 ubiquitin-conjugating enzyme]-L-cysteine + [acceptor protein]-L-lysine = [E2 ubiquitin-conjugating enzyme]-L-cysteine + N(6)-ubiquitinyl-[acceptor protein]-L-lysine.</text>
        <dbReference type="EC" id="2.3.2.27"/>
    </reaction>
</comment>
<evidence type="ECO:0000256" key="12">
    <source>
        <dbReference type="ARBA" id="ARBA00029661"/>
    </source>
</evidence>
<dbReference type="FunFam" id="3.30.40.10:FF:001144">
    <property type="entry name" value="Nitric oxide synthase-interacting protein"/>
    <property type="match status" value="1"/>
</dbReference>
<organism evidence="17 18">
    <name type="scientific">Batillaria attramentaria</name>
    <dbReference type="NCBI Taxonomy" id="370345"/>
    <lineage>
        <taxon>Eukaryota</taxon>
        <taxon>Metazoa</taxon>
        <taxon>Spiralia</taxon>
        <taxon>Lophotrochozoa</taxon>
        <taxon>Mollusca</taxon>
        <taxon>Gastropoda</taxon>
        <taxon>Caenogastropoda</taxon>
        <taxon>Sorbeoconcha</taxon>
        <taxon>Cerithioidea</taxon>
        <taxon>Batillariidae</taxon>
        <taxon>Batillaria</taxon>
    </lineage>
</organism>
<dbReference type="PIRSF" id="PIRSF023577">
    <property type="entry name" value="ENOS_interacting"/>
    <property type="match status" value="1"/>
</dbReference>
<keyword evidence="8" id="KW-0963">Cytoplasm</keyword>
<reference evidence="17 18" key="1">
    <citation type="journal article" date="2023" name="Sci. Data">
        <title>Genome assembly of the Korean intertidal mud-creeper Batillaria attramentaria.</title>
        <authorList>
            <person name="Patra A.K."/>
            <person name="Ho P.T."/>
            <person name="Jun S."/>
            <person name="Lee S.J."/>
            <person name="Kim Y."/>
            <person name="Won Y.J."/>
        </authorList>
    </citation>
    <scope>NUCLEOTIDE SEQUENCE [LARGE SCALE GENOMIC DNA]</scope>
    <source>
        <strain evidence="17">Wonlab-2016</strain>
    </source>
</reference>
<gene>
    <name evidence="17" type="ORF">BaRGS_00031555</name>
</gene>
<comment type="caution">
    <text evidence="17">The sequence shown here is derived from an EMBL/GenBank/DDBJ whole genome shotgun (WGS) entry which is preliminary data.</text>
</comment>
<dbReference type="InterPro" id="IPR016818">
    <property type="entry name" value="NOSIP"/>
</dbReference>
<evidence type="ECO:0000256" key="10">
    <source>
        <dbReference type="ARBA" id="ARBA00022786"/>
    </source>
</evidence>
<protein>
    <recommendedName>
        <fullName evidence="6">Nitric oxide synthase-interacting protein</fullName>
        <ecNumber evidence="5">2.3.2.27</ecNumber>
    </recommendedName>
    <alternativeName>
        <fullName evidence="12">E3 ubiquitin-protein ligase NOSIP</fullName>
    </alternativeName>
    <alternativeName>
        <fullName evidence="13">RING-type E3 ubiquitin transferase NOSIP</fullName>
    </alternativeName>
</protein>
<evidence type="ECO:0000256" key="3">
    <source>
        <dbReference type="ARBA" id="ARBA00004496"/>
    </source>
</evidence>
<keyword evidence="11 14" id="KW-0539">Nucleus</keyword>
<evidence type="ECO:0000256" key="15">
    <source>
        <dbReference type="SAM" id="MobiDB-lite"/>
    </source>
</evidence>